<sequence length="81" mass="8505">MKKMVCTLGMGLLMAGAAQAAVVSMPNLNGNGSYSPVTFDGGAVAESVTLTTNGHNLVHCHPIDIEKKGWHVPLKSSTRRV</sequence>
<dbReference type="Proteomes" id="UP000366872">
    <property type="component" value="Unassembled WGS sequence"/>
</dbReference>
<dbReference type="EMBL" id="CAAHFG010000001">
    <property type="protein sequence ID" value="VGO13179.1"/>
    <property type="molecule type" value="Genomic_DNA"/>
</dbReference>
<name>A0A6C2U034_PONDE</name>
<organism evidence="2 3">
    <name type="scientific">Pontiella desulfatans</name>
    <dbReference type="NCBI Taxonomy" id="2750659"/>
    <lineage>
        <taxon>Bacteria</taxon>
        <taxon>Pseudomonadati</taxon>
        <taxon>Kiritimatiellota</taxon>
        <taxon>Kiritimatiellia</taxon>
        <taxon>Kiritimatiellales</taxon>
        <taxon>Pontiellaceae</taxon>
        <taxon>Pontiella</taxon>
    </lineage>
</organism>
<keyword evidence="1" id="KW-0732">Signal</keyword>
<accession>A0A6C2U034</accession>
<dbReference type="RefSeq" id="WP_136078776.1">
    <property type="nucleotide sequence ID" value="NZ_CAAHFG010000001.1"/>
</dbReference>
<evidence type="ECO:0000313" key="3">
    <source>
        <dbReference type="Proteomes" id="UP000366872"/>
    </source>
</evidence>
<keyword evidence="3" id="KW-1185">Reference proteome</keyword>
<evidence type="ECO:0000256" key="1">
    <source>
        <dbReference type="SAM" id="SignalP"/>
    </source>
</evidence>
<dbReference type="AlphaFoldDB" id="A0A6C2U034"/>
<reference evidence="2 3" key="1">
    <citation type="submission" date="2019-04" db="EMBL/GenBank/DDBJ databases">
        <authorList>
            <person name="Van Vliet M D."/>
        </authorList>
    </citation>
    <scope>NUCLEOTIDE SEQUENCE [LARGE SCALE GENOMIC DNA]</scope>
    <source>
        <strain evidence="2 3">F1</strain>
    </source>
</reference>
<evidence type="ECO:0000313" key="2">
    <source>
        <dbReference type="EMBL" id="VGO13179.1"/>
    </source>
</evidence>
<feature type="chain" id="PRO_5025636482" evidence="1">
    <location>
        <begin position="21"/>
        <end position="81"/>
    </location>
</feature>
<protein>
    <submittedName>
        <fullName evidence="2">Uncharacterized protein</fullName>
    </submittedName>
</protein>
<gene>
    <name evidence="2" type="ORF">PDESU_01733</name>
</gene>
<proteinExistence type="predicted"/>
<feature type="signal peptide" evidence="1">
    <location>
        <begin position="1"/>
        <end position="20"/>
    </location>
</feature>